<name>A0AAD8LWY4_9APIA</name>
<dbReference type="AlphaFoldDB" id="A0AAD8LWY4"/>
<keyword evidence="2" id="KW-1185">Reference proteome</keyword>
<sequence>MKPGMMSTVSRKVLIRFRQTCDAATHIFDKELSIEERLLPKVQLQGLACERFYDLIIKRGMGGSEISSILFAPALLAEELKKIEFKERWKMMSRVWVELLSYGASHIKSSAHAQQLSKGGEFITVVWLLMTHLGLVDQFQGPPKIGLFHFGF</sequence>
<protein>
    <recommendedName>
        <fullName evidence="3">DUF4220 domain-containing protein</fullName>
    </recommendedName>
</protein>
<reference evidence="1" key="1">
    <citation type="submission" date="2023-02" db="EMBL/GenBank/DDBJ databases">
        <title>Genome of toxic invasive species Heracleum sosnowskyi carries increased number of genes despite the absence of recent whole-genome duplications.</title>
        <authorList>
            <person name="Schelkunov M."/>
            <person name="Shtratnikova V."/>
            <person name="Makarenko M."/>
            <person name="Klepikova A."/>
            <person name="Omelchenko D."/>
            <person name="Novikova G."/>
            <person name="Obukhova E."/>
            <person name="Bogdanov V."/>
            <person name="Penin A."/>
            <person name="Logacheva M."/>
        </authorList>
    </citation>
    <scope>NUCLEOTIDE SEQUENCE</scope>
    <source>
        <strain evidence="1">Hsosn_3</strain>
        <tissue evidence="1">Leaf</tissue>
    </source>
</reference>
<dbReference type="Proteomes" id="UP001237642">
    <property type="component" value="Unassembled WGS sequence"/>
</dbReference>
<dbReference type="EMBL" id="JAUIZM010000028">
    <property type="protein sequence ID" value="KAK1351647.1"/>
    <property type="molecule type" value="Genomic_DNA"/>
</dbReference>
<accession>A0AAD8LWY4</accession>
<proteinExistence type="predicted"/>
<comment type="caution">
    <text evidence="1">The sequence shown here is derived from an EMBL/GenBank/DDBJ whole genome shotgun (WGS) entry which is preliminary data.</text>
</comment>
<gene>
    <name evidence="1" type="ORF">POM88_054106</name>
</gene>
<evidence type="ECO:0000313" key="2">
    <source>
        <dbReference type="Proteomes" id="UP001237642"/>
    </source>
</evidence>
<dbReference type="InterPro" id="IPR007658">
    <property type="entry name" value="DUF594"/>
</dbReference>
<reference evidence="1" key="2">
    <citation type="submission" date="2023-05" db="EMBL/GenBank/DDBJ databases">
        <authorList>
            <person name="Schelkunov M.I."/>
        </authorList>
    </citation>
    <scope>NUCLEOTIDE SEQUENCE</scope>
    <source>
        <strain evidence="1">Hsosn_3</strain>
        <tissue evidence="1">Leaf</tissue>
    </source>
</reference>
<organism evidence="1 2">
    <name type="scientific">Heracleum sosnowskyi</name>
    <dbReference type="NCBI Taxonomy" id="360622"/>
    <lineage>
        <taxon>Eukaryota</taxon>
        <taxon>Viridiplantae</taxon>
        <taxon>Streptophyta</taxon>
        <taxon>Embryophyta</taxon>
        <taxon>Tracheophyta</taxon>
        <taxon>Spermatophyta</taxon>
        <taxon>Magnoliopsida</taxon>
        <taxon>eudicotyledons</taxon>
        <taxon>Gunneridae</taxon>
        <taxon>Pentapetalae</taxon>
        <taxon>asterids</taxon>
        <taxon>campanulids</taxon>
        <taxon>Apiales</taxon>
        <taxon>Apiaceae</taxon>
        <taxon>Apioideae</taxon>
        <taxon>apioid superclade</taxon>
        <taxon>Tordylieae</taxon>
        <taxon>Tordyliinae</taxon>
        <taxon>Heracleum</taxon>
    </lineage>
</organism>
<dbReference type="PANTHER" id="PTHR31325">
    <property type="entry name" value="OS01G0798800 PROTEIN-RELATED"/>
    <property type="match status" value="1"/>
</dbReference>
<evidence type="ECO:0008006" key="3">
    <source>
        <dbReference type="Google" id="ProtNLM"/>
    </source>
</evidence>
<evidence type="ECO:0000313" key="1">
    <source>
        <dbReference type="EMBL" id="KAK1351647.1"/>
    </source>
</evidence>
<dbReference type="Pfam" id="PF04578">
    <property type="entry name" value="DUF594"/>
    <property type="match status" value="1"/>
</dbReference>